<evidence type="ECO:0000313" key="2">
    <source>
        <dbReference type="WBParaSite" id="nRc.2.0.1.t14887-RA"/>
    </source>
</evidence>
<reference evidence="2" key="1">
    <citation type="submission" date="2022-11" db="UniProtKB">
        <authorList>
            <consortium name="WormBaseParasite"/>
        </authorList>
    </citation>
    <scope>IDENTIFICATION</scope>
</reference>
<dbReference type="AlphaFoldDB" id="A0A915IL32"/>
<protein>
    <submittedName>
        <fullName evidence="2">Uncharacterized protein</fullName>
    </submittedName>
</protein>
<evidence type="ECO:0000313" key="1">
    <source>
        <dbReference type="Proteomes" id="UP000887565"/>
    </source>
</evidence>
<sequence>MDWVRSVQDRSNLRACLPEEFVKGLQKGLKQGETLSKIHLAPPVWTGLRAYMQQQYADAKAMAREL</sequence>
<dbReference type="Proteomes" id="UP000887565">
    <property type="component" value="Unplaced"/>
</dbReference>
<proteinExistence type="predicted"/>
<name>A0A915IL32_ROMCU</name>
<keyword evidence="1" id="KW-1185">Reference proteome</keyword>
<dbReference type="WBParaSite" id="nRc.2.0.1.t14887-RA">
    <property type="protein sequence ID" value="nRc.2.0.1.t14887-RA"/>
    <property type="gene ID" value="nRc.2.0.1.g14887"/>
</dbReference>
<accession>A0A915IL32</accession>
<organism evidence="1 2">
    <name type="scientific">Romanomermis culicivorax</name>
    <name type="common">Nematode worm</name>
    <dbReference type="NCBI Taxonomy" id="13658"/>
    <lineage>
        <taxon>Eukaryota</taxon>
        <taxon>Metazoa</taxon>
        <taxon>Ecdysozoa</taxon>
        <taxon>Nematoda</taxon>
        <taxon>Enoplea</taxon>
        <taxon>Dorylaimia</taxon>
        <taxon>Mermithida</taxon>
        <taxon>Mermithoidea</taxon>
        <taxon>Mermithidae</taxon>
        <taxon>Romanomermis</taxon>
    </lineage>
</organism>